<reference evidence="1" key="2">
    <citation type="submission" date="2020-11" db="EMBL/GenBank/DDBJ databases">
        <authorList>
            <person name="McCartney M.A."/>
            <person name="Auch B."/>
            <person name="Kono T."/>
            <person name="Mallez S."/>
            <person name="Becker A."/>
            <person name="Gohl D.M."/>
            <person name="Silverstein K.A.T."/>
            <person name="Koren S."/>
            <person name="Bechman K.B."/>
            <person name="Herman A."/>
            <person name="Abrahante J.E."/>
            <person name="Garbe J."/>
        </authorList>
    </citation>
    <scope>NUCLEOTIDE SEQUENCE</scope>
    <source>
        <strain evidence="1">Duluth1</strain>
        <tissue evidence="1">Whole animal</tissue>
    </source>
</reference>
<proteinExistence type="predicted"/>
<protein>
    <submittedName>
        <fullName evidence="1">Uncharacterized protein</fullName>
    </submittedName>
</protein>
<dbReference type="AlphaFoldDB" id="A0A9D4LKZ4"/>
<dbReference type="EMBL" id="JAIWYP010000003">
    <property type="protein sequence ID" value="KAH3858731.1"/>
    <property type="molecule type" value="Genomic_DNA"/>
</dbReference>
<reference evidence="1" key="1">
    <citation type="journal article" date="2019" name="bioRxiv">
        <title>The Genome of the Zebra Mussel, Dreissena polymorpha: A Resource for Invasive Species Research.</title>
        <authorList>
            <person name="McCartney M.A."/>
            <person name="Auch B."/>
            <person name="Kono T."/>
            <person name="Mallez S."/>
            <person name="Zhang Y."/>
            <person name="Obille A."/>
            <person name="Becker A."/>
            <person name="Abrahante J.E."/>
            <person name="Garbe J."/>
            <person name="Badalamenti J.P."/>
            <person name="Herman A."/>
            <person name="Mangelson H."/>
            <person name="Liachko I."/>
            <person name="Sullivan S."/>
            <person name="Sone E.D."/>
            <person name="Koren S."/>
            <person name="Silverstein K.A.T."/>
            <person name="Beckman K.B."/>
            <person name="Gohl D.M."/>
        </authorList>
    </citation>
    <scope>NUCLEOTIDE SEQUENCE</scope>
    <source>
        <strain evidence="1">Duluth1</strain>
        <tissue evidence="1">Whole animal</tissue>
    </source>
</reference>
<comment type="caution">
    <text evidence="1">The sequence shown here is derived from an EMBL/GenBank/DDBJ whole genome shotgun (WGS) entry which is preliminary data.</text>
</comment>
<keyword evidence="2" id="KW-1185">Reference proteome</keyword>
<name>A0A9D4LKZ4_DREPO</name>
<dbReference type="Proteomes" id="UP000828390">
    <property type="component" value="Unassembled WGS sequence"/>
</dbReference>
<gene>
    <name evidence="1" type="ORF">DPMN_101358</name>
</gene>
<evidence type="ECO:0000313" key="2">
    <source>
        <dbReference type="Proteomes" id="UP000828390"/>
    </source>
</evidence>
<accession>A0A9D4LKZ4</accession>
<evidence type="ECO:0000313" key="1">
    <source>
        <dbReference type="EMBL" id="KAH3858731.1"/>
    </source>
</evidence>
<sequence length="71" mass="8056">MALRSYHELITFSPRSMSAYKYCDSARSDHLICGFLLSENKVFYIRKFAEKEGGCKAATKAKPRTNSITSE</sequence>
<organism evidence="1 2">
    <name type="scientific">Dreissena polymorpha</name>
    <name type="common">Zebra mussel</name>
    <name type="synonym">Mytilus polymorpha</name>
    <dbReference type="NCBI Taxonomy" id="45954"/>
    <lineage>
        <taxon>Eukaryota</taxon>
        <taxon>Metazoa</taxon>
        <taxon>Spiralia</taxon>
        <taxon>Lophotrochozoa</taxon>
        <taxon>Mollusca</taxon>
        <taxon>Bivalvia</taxon>
        <taxon>Autobranchia</taxon>
        <taxon>Heteroconchia</taxon>
        <taxon>Euheterodonta</taxon>
        <taxon>Imparidentia</taxon>
        <taxon>Neoheterodontei</taxon>
        <taxon>Myida</taxon>
        <taxon>Dreissenoidea</taxon>
        <taxon>Dreissenidae</taxon>
        <taxon>Dreissena</taxon>
    </lineage>
</organism>